<comment type="cofactor">
    <cofactor evidence="3">
        <name>Mn(2+)</name>
        <dbReference type="ChEBI" id="CHEBI:29035"/>
    </cofactor>
    <text evidence="3">Binds 2 manganese ions per subunit.</text>
</comment>
<feature type="binding site" evidence="3">
    <location>
        <position position="242"/>
    </location>
    <ligand>
        <name>Mn(2+)</name>
        <dbReference type="ChEBI" id="CHEBI:29035"/>
        <label>1</label>
    </ligand>
</feature>
<keyword evidence="1 3" id="KW-0479">Metal-binding</keyword>
<dbReference type="PIRSF" id="PIRSF036979">
    <property type="entry name" value="Arginase"/>
    <property type="match status" value="1"/>
</dbReference>
<accession>A0A1F6WFP6</accession>
<protein>
    <recommendedName>
        <fullName evidence="7">Agmatinase</fullName>
    </recommendedName>
</protein>
<comment type="caution">
    <text evidence="5">The sequence shown here is derived from an EMBL/GenBank/DDBJ whole genome shotgun (WGS) entry which is preliminary data.</text>
</comment>
<organism evidence="5 6">
    <name type="scientific">Candidatus Nomurabacteria bacterium RIFCSPHIGHO2_02_FULL_42_24</name>
    <dbReference type="NCBI Taxonomy" id="1801757"/>
    <lineage>
        <taxon>Bacteria</taxon>
        <taxon>Candidatus Nomuraibacteriota</taxon>
    </lineage>
</organism>
<evidence type="ECO:0000256" key="2">
    <source>
        <dbReference type="ARBA" id="ARBA00022801"/>
    </source>
</evidence>
<comment type="similarity">
    <text evidence="4">Belongs to the arginase family.</text>
</comment>
<keyword evidence="3" id="KW-0464">Manganese</keyword>
<feature type="binding site" evidence="3">
    <location>
        <position position="127"/>
    </location>
    <ligand>
        <name>Mn(2+)</name>
        <dbReference type="ChEBI" id="CHEBI:29035"/>
        <label>1</label>
    </ligand>
</feature>
<keyword evidence="2" id="KW-0378">Hydrolase</keyword>
<dbReference type="Gene3D" id="3.40.800.10">
    <property type="entry name" value="Ureohydrolase domain"/>
    <property type="match status" value="1"/>
</dbReference>
<evidence type="ECO:0000313" key="6">
    <source>
        <dbReference type="Proteomes" id="UP000179880"/>
    </source>
</evidence>
<feature type="binding site" evidence="3">
    <location>
        <position position="156"/>
    </location>
    <ligand>
        <name>Mn(2+)</name>
        <dbReference type="ChEBI" id="CHEBI:29035"/>
        <label>1</label>
    </ligand>
</feature>
<sequence>MAKRIKRKQTDKLNCGLFLPGIEFVKKPEQAQVIYFANNYDVTSSGLKGADKAPVAIKQCLERQIEPWERHAGTDLTTRVKFHWANLGNLNKLSLAQMVKRVENNFTKLFRSNKKNPPFIVTIGGDHSSPIGIFRALAKLRNPKDITILHIDAHLDMRDTDEFRVHPFGHETHCSVMRRASELGFRIVSVGIRDYSEEELQYARSRRGKISFFEMGLEKSWSISNILLAIKTKFVYITVDVDGFDPSVFPITGTPVPGGLTWDFGLELLKKVCKNKIIVGADINEAAVSSTEPFATHRTIFSAAKLAYLIPCWALGKKSA</sequence>
<proteinExistence type="inferred from homology"/>
<dbReference type="SUPFAM" id="SSF52768">
    <property type="entry name" value="Arginase/deacetylase"/>
    <property type="match status" value="1"/>
</dbReference>
<gene>
    <name evidence="5" type="ORF">A3B93_01275</name>
</gene>
<evidence type="ECO:0000256" key="3">
    <source>
        <dbReference type="PIRSR" id="PIRSR036979-1"/>
    </source>
</evidence>
<dbReference type="PANTHER" id="PTHR11358:SF26">
    <property type="entry name" value="GUANIDINO ACID HYDROLASE, MITOCHONDRIAL"/>
    <property type="match status" value="1"/>
</dbReference>
<dbReference type="InterPro" id="IPR006035">
    <property type="entry name" value="Ureohydrolase"/>
</dbReference>
<evidence type="ECO:0000256" key="1">
    <source>
        <dbReference type="ARBA" id="ARBA00022723"/>
    </source>
</evidence>
<dbReference type="PANTHER" id="PTHR11358">
    <property type="entry name" value="ARGINASE/AGMATINASE"/>
    <property type="match status" value="1"/>
</dbReference>
<feature type="binding site" evidence="3">
    <location>
        <position position="240"/>
    </location>
    <ligand>
        <name>Mn(2+)</name>
        <dbReference type="ChEBI" id="CHEBI:29035"/>
        <label>1</label>
    </ligand>
</feature>
<evidence type="ECO:0008006" key="7">
    <source>
        <dbReference type="Google" id="ProtNLM"/>
    </source>
</evidence>
<evidence type="ECO:0000256" key="4">
    <source>
        <dbReference type="PROSITE-ProRule" id="PRU00742"/>
    </source>
</evidence>
<dbReference type="Pfam" id="PF00491">
    <property type="entry name" value="Arginase"/>
    <property type="match status" value="1"/>
</dbReference>
<reference evidence="5 6" key="1">
    <citation type="journal article" date="2016" name="Nat. Commun.">
        <title>Thousands of microbial genomes shed light on interconnected biogeochemical processes in an aquifer system.</title>
        <authorList>
            <person name="Anantharaman K."/>
            <person name="Brown C.T."/>
            <person name="Hug L.A."/>
            <person name="Sharon I."/>
            <person name="Castelle C.J."/>
            <person name="Probst A.J."/>
            <person name="Thomas B.C."/>
            <person name="Singh A."/>
            <person name="Wilkins M.J."/>
            <person name="Karaoz U."/>
            <person name="Brodie E.L."/>
            <person name="Williams K.H."/>
            <person name="Hubbard S.S."/>
            <person name="Banfield J.F."/>
        </authorList>
    </citation>
    <scope>NUCLEOTIDE SEQUENCE [LARGE SCALE GENOMIC DNA]</scope>
</reference>
<dbReference type="AlphaFoldDB" id="A0A1F6WFP6"/>
<evidence type="ECO:0000313" key="5">
    <source>
        <dbReference type="EMBL" id="OGI80740.1"/>
    </source>
</evidence>
<dbReference type="EMBL" id="MFUH01000045">
    <property type="protein sequence ID" value="OGI80740.1"/>
    <property type="molecule type" value="Genomic_DNA"/>
</dbReference>
<dbReference type="PRINTS" id="PR00116">
    <property type="entry name" value="ARGINASE"/>
</dbReference>
<dbReference type="GO" id="GO:0008783">
    <property type="term" value="F:agmatinase activity"/>
    <property type="evidence" value="ECO:0007669"/>
    <property type="project" value="TreeGrafter"/>
</dbReference>
<feature type="binding site" evidence="3">
    <location>
        <position position="152"/>
    </location>
    <ligand>
        <name>Mn(2+)</name>
        <dbReference type="ChEBI" id="CHEBI:29035"/>
        <label>1</label>
    </ligand>
</feature>
<name>A0A1F6WFP6_9BACT</name>
<dbReference type="InterPro" id="IPR023696">
    <property type="entry name" value="Ureohydrolase_dom_sf"/>
</dbReference>
<dbReference type="GO" id="GO:0046872">
    <property type="term" value="F:metal ion binding"/>
    <property type="evidence" value="ECO:0007669"/>
    <property type="project" value="UniProtKB-KW"/>
</dbReference>
<dbReference type="PROSITE" id="PS51409">
    <property type="entry name" value="ARGINASE_2"/>
    <property type="match status" value="1"/>
</dbReference>
<dbReference type="GO" id="GO:0033389">
    <property type="term" value="P:putrescine biosynthetic process from arginine, via agmatine"/>
    <property type="evidence" value="ECO:0007669"/>
    <property type="project" value="TreeGrafter"/>
</dbReference>
<dbReference type="Proteomes" id="UP000179880">
    <property type="component" value="Unassembled WGS sequence"/>
</dbReference>
<feature type="binding site" evidence="3">
    <location>
        <position position="154"/>
    </location>
    <ligand>
        <name>Mn(2+)</name>
        <dbReference type="ChEBI" id="CHEBI:29035"/>
        <label>1</label>
    </ligand>
</feature>